<reference evidence="1 2" key="1">
    <citation type="submission" date="2015-04" db="EMBL/GenBank/DDBJ databases">
        <title>Lasius niger genome sequencing.</title>
        <authorList>
            <person name="Konorov E.A."/>
            <person name="Nikitin M.A."/>
            <person name="Kirill M.V."/>
            <person name="Chang P."/>
        </authorList>
    </citation>
    <scope>NUCLEOTIDE SEQUENCE [LARGE SCALE GENOMIC DNA]</scope>
    <source>
        <tissue evidence="1">Whole</tissue>
    </source>
</reference>
<name>A0A0J7N3I6_LASNI</name>
<evidence type="ECO:0000313" key="1">
    <source>
        <dbReference type="EMBL" id="KMQ87265.1"/>
    </source>
</evidence>
<proteinExistence type="predicted"/>
<gene>
    <name evidence="1" type="ORF">RF55_13498</name>
</gene>
<protein>
    <recommendedName>
        <fullName evidence="3">Endonuclease-reverse transcriptase</fullName>
    </recommendedName>
</protein>
<dbReference type="PaxDb" id="67767-A0A0J7N3I6"/>
<keyword evidence="2" id="KW-1185">Reference proteome</keyword>
<organism evidence="1 2">
    <name type="scientific">Lasius niger</name>
    <name type="common">Black garden ant</name>
    <dbReference type="NCBI Taxonomy" id="67767"/>
    <lineage>
        <taxon>Eukaryota</taxon>
        <taxon>Metazoa</taxon>
        <taxon>Ecdysozoa</taxon>
        <taxon>Arthropoda</taxon>
        <taxon>Hexapoda</taxon>
        <taxon>Insecta</taxon>
        <taxon>Pterygota</taxon>
        <taxon>Neoptera</taxon>
        <taxon>Endopterygota</taxon>
        <taxon>Hymenoptera</taxon>
        <taxon>Apocrita</taxon>
        <taxon>Aculeata</taxon>
        <taxon>Formicoidea</taxon>
        <taxon>Formicidae</taxon>
        <taxon>Formicinae</taxon>
        <taxon>Lasius</taxon>
        <taxon>Lasius</taxon>
    </lineage>
</organism>
<comment type="caution">
    <text evidence="1">The sequence shown here is derived from an EMBL/GenBank/DDBJ whole genome shotgun (WGS) entry which is preliminary data.</text>
</comment>
<dbReference type="Proteomes" id="UP000036403">
    <property type="component" value="Unassembled WGS sequence"/>
</dbReference>
<evidence type="ECO:0008006" key="3">
    <source>
        <dbReference type="Google" id="ProtNLM"/>
    </source>
</evidence>
<dbReference type="AlphaFoldDB" id="A0A0J7N3I6"/>
<accession>A0A0J7N3I6</accession>
<evidence type="ECO:0000313" key="2">
    <source>
        <dbReference type="Proteomes" id="UP000036403"/>
    </source>
</evidence>
<dbReference type="EMBL" id="LBMM01010753">
    <property type="protein sequence ID" value="KMQ87265.1"/>
    <property type="molecule type" value="Genomic_DNA"/>
</dbReference>
<dbReference type="OrthoDB" id="415822at2759"/>
<sequence length="92" mass="11038">MEEACDASAPRVGRKQPRKTTYWWDDNIASLRSEAIRARRLWRNRGRNGRRPNVLDELEEDYRRKKKDLRKAIRKAKAKTWTALIRTIDEDI</sequence>